<protein>
    <submittedName>
        <fullName evidence="3">VOC family protein</fullName>
    </submittedName>
</protein>
<dbReference type="InterPro" id="IPR004360">
    <property type="entry name" value="Glyas_Fos-R_dOase_dom"/>
</dbReference>
<gene>
    <name evidence="3" type="ORF">FZC83_17740</name>
</gene>
<name>A0A5D4RNW8_9BACI</name>
<dbReference type="Proteomes" id="UP000322997">
    <property type="component" value="Unassembled WGS sequence"/>
</dbReference>
<comment type="caution">
    <text evidence="3">The sequence shown here is derived from an EMBL/GenBank/DDBJ whole genome shotgun (WGS) entry which is preliminary data.</text>
</comment>
<dbReference type="PROSITE" id="PS00934">
    <property type="entry name" value="GLYOXALASE_I_1"/>
    <property type="match status" value="1"/>
</dbReference>
<dbReference type="AlphaFoldDB" id="A0A5D4RNW8"/>
<dbReference type="InterPro" id="IPR029068">
    <property type="entry name" value="Glyas_Bleomycin-R_OHBP_Dase"/>
</dbReference>
<dbReference type="EMBL" id="VTEQ01000006">
    <property type="protein sequence ID" value="TYS51414.1"/>
    <property type="molecule type" value="Genomic_DNA"/>
</dbReference>
<evidence type="ECO:0000313" key="4">
    <source>
        <dbReference type="Proteomes" id="UP000322997"/>
    </source>
</evidence>
<evidence type="ECO:0000259" key="2">
    <source>
        <dbReference type="PROSITE" id="PS51819"/>
    </source>
</evidence>
<dbReference type="PROSITE" id="PS51819">
    <property type="entry name" value="VOC"/>
    <property type="match status" value="1"/>
</dbReference>
<dbReference type="SUPFAM" id="SSF54593">
    <property type="entry name" value="Glyoxalase/Bleomycin resistance protein/Dihydroxybiphenyl dioxygenase"/>
    <property type="match status" value="1"/>
</dbReference>
<feature type="domain" description="VOC" evidence="2">
    <location>
        <begin position="10"/>
        <end position="124"/>
    </location>
</feature>
<organism evidence="3 4">
    <name type="scientific">Rossellomorea marisflavi</name>
    <dbReference type="NCBI Taxonomy" id="189381"/>
    <lineage>
        <taxon>Bacteria</taxon>
        <taxon>Bacillati</taxon>
        <taxon>Bacillota</taxon>
        <taxon>Bacilli</taxon>
        <taxon>Bacillales</taxon>
        <taxon>Bacillaceae</taxon>
        <taxon>Rossellomorea</taxon>
    </lineage>
</organism>
<dbReference type="InterPro" id="IPR037523">
    <property type="entry name" value="VOC_core"/>
</dbReference>
<reference evidence="3 4" key="1">
    <citation type="submission" date="2019-08" db="EMBL/GenBank/DDBJ databases">
        <title>Bacillus genomes from the desert of Cuatro Cienegas, Coahuila.</title>
        <authorList>
            <person name="Olmedo-Alvarez G."/>
        </authorList>
    </citation>
    <scope>NUCLEOTIDE SEQUENCE [LARGE SCALE GENOMIC DNA]</scope>
    <source>
        <strain evidence="3 4">CH108_3D</strain>
    </source>
</reference>
<sequence length="128" mass="14401">MKGGHSMINSVGQVGIPVKNIERATAFYQGTLGLPLLFHTDTMAFLQSGDVRILLTLPEKQEYDHPSSVVYFNVESTRIAYSELRNKGVEVSEEPHVVSKMDGVETWMCFFRDSEGNTHAFMSEERAE</sequence>
<dbReference type="Gene3D" id="3.10.180.10">
    <property type="entry name" value="2,3-Dihydroxybiphenyl 1,2-Dioxygenase, domain 1"/>
    <property type="match status" value="1"/>
</dbReference>
<dbReference type="CDD" id="cd06587">
    <property type="entry name" value="VOC"/>
    <property type="match status" value="1"/>
</dbReference>
<dbReference type="GO" id="GO:0004462">
    <property type="term" value="F:lactoylglutathione lyase activity"/>
    <property type="evidence" value="ECO:0007669"/>
    <property type="project" value="InterPro"/>
</dbReference>
<dbReference type="GO" id="GO:0046872">
    <property type="term" value="F:metal ion binding"/>
    <property type="evidence" value="ECO:0007669"/>
    <property type="project" value="UniProtKB-KW"/>
</dbReference>
<dbReference type="InterPro" id="IPR018146">
    <property type="entry name" value="Glyoxalase_1_CS"/>
</dbReference>
<dbReference type="Pfam" id="PF00903">
    <property type="entry name" value="Glyoxalase"/>
    <property type="match status" value="1"/>
</dbReference>
<keyword evidence="1" id="KW-0479">Metal-binding</keyword>
<accession>A0A5D4RNW8</accession>
<evidence type="ECO:0000256" key="1">
    <source>
        <dbReference type="ARBA" id="ARBA00022723"/>
    </source>
</evidence>
<proteinExistence type="predicted"/>
<evidence type="ECO:0000313" key="3">
    <source>
        <dbReference type="EMBL" id="TYS51414.1"/>
    </source>
</evidence>